<dbReference type="InParanoid" id="A0A401GLV0"/>
<feature type="domain" description="Transcription activator GCR1-like" evidence="1">
    <location>
        <begin position="711"/>
        <end position="773"/>
    </location>
</feature>
<dbReference type="AlphaFoldDB" id="A0A401GLV0"/>
<protein>
    <recommendedName>
        <fullName evidence="5">Transcription activator GCR1-like domain-containing protein</fullName>
    </recommendedName>
</protein>
<dbReference type="RefSeq" id="XP_027614078.1">
    <property type="nucleotide sequence ID" value="XM_027758277.1"/>
</dbReference>
<dbReference type="InterPro" id="IPR038279">
    <property type="entry name" value="Ndc10_dom2_sf"/>
</dbReference>
<evidence type="ECO:0000259" key="2">
    <source>
        <dbReference type="Pfam" id="PF16787"/>
    </source>
</evidence>
<evidence type="ECO:0000259" key="1">
    <source>
        <dbReference type="Pfam" id="PF12550"/>
    </source>
</evidence>
<dbReference type="EMBL" id="BFAD01000005">
    <property type="protein sequence ID" value="GBE83165.1"/>
    <property type="molecule type" value="Genomic_DNA"/>
</dbReference>
<dbReference type="OrthoDB" id="3033349at2759"/>
<dbReference type="Gene3D" id="1.10.443.20">
    <property type="entry name" value="Centromere DNA-binding protein complex CBF3 subunit, domain 2"/>
    <property type="match status" value="1"/>
</dbReference>
<dbReference type="InterPro" id="IPR022210">
    <property type="entry name" value="TF_GCR1-like"/>
</dbReference>
<gene>
    <name evidence="3" type="ORF">SCP_0502120</name>
</gene>
<keyword evidence="4" id="KW-1185">Reference proteome</keyword>
<dbReference type="Pfam" id="PF16787">
    <property type="entry name" value="NDC10_II"/>
    <property type="match status" value="1"/>
</dbReference>
<proteinExistence type="predicted"/>
<dbReference type="STRING" id="139825.A0A401GLV0"/>
<dbReference type="InterPro" id="IPR031872">
    <property type="entry name" value="NDC10_II"/>
</dbReference>
<sequence length="808" mass="90035">MNPLAAVAATGSLRHSLARLELESHDTRVKKVRLDQDNNQTSSSYDCHVKNYMTYWATFQAERCQRALGEVPVSAFPVTALKASFFLEYEMTREKRRQGKNETITGSNVGKSHISQVINALESWRHNNAYLYKDDPDAQMSLCTDICICTAESLAKHQEPKCIEKAQALKAMGSSGDTYTPDELKRCSIWCLMDVSGVKSIWIGLRDRAMLLLSSTMAFRGESSCILKWLDLFLSSIPIDDVRLGYRVPVLAALADNAKHNQQGRLDEHEAICHREVELCPVGALAFLFFGFFHVLHLPLPNLLPDFEDNACGEYGRGDWYGYHVFWGKQPAAAMSYDNHCDRLRGIHEENNISIMKVTHAGRAYAAQTARAHDATVSGTKALGGWNENGSFCQCYERTFPVNALLGAAMFNGCKPEMYSLPRDALEPPSELLAQVFLWIEQKQAALETCIQDNPLAQDYALCHFLRLMLWLHRVLLQDTAILCTMQPSAPVFAFAPFNTPTFHTFASQAMPAIWEAEEQARVAYQNLPEHLIRSLRGATTNVLMEQKRQHEESNRQMSDMSEWILKMEGMIGTLLNSRSTRRSKITFVPPKQSPAAPVTAPASVPAAAALPVITINFNGSDGPVSTSAVPSVSTLVSAIANGAASSDSTAALDGSSRHVAAAPALPSVSGMVAPSVAPTHADPRSARQDELRQKYGEVIFQKHEPWVWKQEWTDGLGGHISVRELTEKWGNCWRLNDAGLKTEGGHRKKIIDLITELLQKPRWSIQLVLRFFNEKYGHYRVRSFADYLTKHGGAGRREVLQVATHYP</sequence>
<accession>A0A401GLV0</accession>
<feature type="domain" description="Ndc10" evidence="2">
    <location>
        <begin position="197"/>
        <end position="503"/>
    </location>
</feature>
<reference evidence="3 4" key="1">
    <citation type="journal article" date="2018" name="Sci. Rep.">
        <title>Genome sequence of the cauliflower mushroom Sparassis crispa (Hanabiratake) and its association with beneficial usage.</title>
        <authorList>
            <person name="Kiyama R."/>
            <person name="Furutani Y."/>
            <person name="Kawaguchi K."/>
            <person name="Nakanishi T."/>
        </authorList>
    </citation>
    <scope>NUCLEOTIDE SEQUENCE [LARGE SCALE GENOMIC DNA]</scope>
</reference>
<name>A0A401GLV0_9APHY</name>
<dbReference type="GO" id="GO:0003677">
    <property type="term" value="F:DNA binding"/>
    <property type="evidence" value="ECO:0007669"/>
    <property type="project" value="InterPro"/>
</dbReference>
<comment type="caution">
    <text evidence="3">The sequence shown here is derived from an EMBL/GenBank/DDBJ whole genome shotgun (WGS) entry which is preliminary data.</text>
</comment>
<dbReference type="GeneID" id="38780082"/>
<dbReference type="Pfam" id="PF12550">
    <property type="entry name" value="GCR1_C"/>
    <property type="match status" value="1"/>
</dbReference>
<evidence type="ECO:0000313" key="3">
    <source>
        <dbReference type="EMBL" id="GBE83165.1"/>
    </source>
</evidence>
<dbReference type="Proteomes" id="UP000287166">
    <property type="component" value="Unassembled WGS sequence"/>
</dbReference>
<evidence type="ECO:0008006" key="5">
    <source>
        <dbReference type="Google" id="ProtNLM"/>
    </source>
</evidence>
<organism evidence="3 4">
    <name type="scientific">Sparassis crispa</name>
    <dbReference type="NCBI Taxonomy" id="139825"/>
    <lineage>
        <taxon>Eukaryota</taxon>
        <taxon>Fungi</taxon>
        <taxon>Dikarya</taxon>
        <taxon>Basidiomycota</taxon>
        <taxon>Agaricomycotina</taxon>
        <taxon>Agaricomycetes</taxon>
        <taxon>Polyporales</taxon>
        <taxon>Sparassidaceae</taxon>
        <taxon>Sparassis</taxon>
    </lineage>
</organism>
<evidence type="ECO:0000313" key="4">
    <source>
        <dbReference type="Proteomes" id="UP000287166"/>
    </source>
</evidence>